<protein>
    <submittedName>
        <fullName evidence="1 3">Uncharacterized protein</fullName>
    </submittedName>
</protein>
<reference evidence="1 2" key="2">
    <citation type="submission" date="2018-11" db="EMBL/GenBank/DDBJ databases">
        <authorList>
            <consortium name="Pathogen Informatics"/>
        </authorList>
    </citation>
    <scope>NUCLEOTIDE SEQUENCE [LARGE SCALE GENOMIC DNA]</scope>
</reference>
<dbReference type="OrthoDB" id="74183at2759"/>
<reference evidence="3" key="1">
    <citation type="submission" date="2017-02" db="UniProtKB">
        <authorList>
            <consortium name="WormBaseParasite"/>
        </authorList>
    </citation>
    <scope>IDENTIFICATION</scope>
</reference>
<dbReference type="EMBL" id="UYRS01018715">
    <property type="protein sequence ID" value="VDK39418.1"/>
    <property type="molecule type" value="Genomic_DNA"/>
</dbReference>
<evidence type="ECO:0000313" key="1">
    <source>
        <dbReference type="EMBL" id="VDK39418.1"/>
    </source>
</evidence>
<sequence length="210" mass="23569">MSGPPWSSVSVCSTNASTNTSAIHCDNNKQLQPLFAETHTSVLPKGGFVVEENAMVTTLSGAECVVPERHLHLVHEWIHLVIITGKPYALVVQYKTERTSCAIVHVHIMFCRLRGAQPLRADWHAFRAFDRGQHDEVCCNSHHVESKLAVFEVKQLHSSHPLSHTEKKKQKCAKLITAVRGFLEIFGLTLDGVLRKSPAHHQHRVVCREH</sequence>
<name>A0A0R3WBJ2_TAEAS</name>
<organism evidence="3">
    <name type="scientific">Taenia asiatica</name>
    <name type="common">Asian tapeworm</name>
    <dbReference type="NCBI Taxonomy" id="60517"/>
    <lineage>
        <taxon>Eukaryota</taxon>
        <taxon>Metazoa</taxon>
        <taxon>Spiralia</taxon>
        <taxon>Lophotrochozoa</taxon>
        <taxon>Platyhelminthes</taxon>
        <taxon>Cestoda</taxon>
        <taxon>Eucestoda</taxon>
        <taxon>Cyclophyllidea</taxon>
        <taxon>Taeniidae</taxon>
        <taxon>Taenia</taxon>
    </lineage>
</organism>
<evidence type="ECO:0000313" key="2">
    <source>
        <dbReference type="Proteomes" id="UP000282613"/>
    </source>
</evidence>
<dbReference type="AlphaFoldDB" id="A0A0R3WBJ2"/>
<proteinExistence type="predicted"/>
<accession>A0A0R3WBJ2</accession>
<dbReference type="Proteomes" id="UP000282613">
    <property type="component" value="Unassembled WGS sequence"/>
</dbReference>
<gene>
    <name evidence="1" type="ORF">TASK_LOCUS8014</name>
</gene>
<keyword evidence="2" id="KW-1185">Reference proteome</keyword>
<evidence type="ECO:0000313" key="3">
    <source>
        <dbReference type="WBParaSite" id="TASK_0000801301-mRNA-1"/>
    </source>
</evidence>
<dbReference type="WBParaSite" id="TASK_0000801301-mRNA-1">
    <property type="protein sequence ID" value="TASK_0000801301-mRNA-1"/>
    <property type="gene ID" value="TASK_0000801301"/>
</dbReference>